<feature type="domain" description="Nudix hydrolase" evidence="2">
    <location>
        <begin position="1"/>
        <end position="125"/>
    </location>
</feature>
<evidence type="ECO:0000313" key="3">
    <source>
        <dbReference type="EMBL" id="AKA26948.1"/>
    </source>
</evidence>
<dbReference type="PRINTS" id="PR00502">
    <property type="entry name" value="NUDIXFAMILY"/>
</dbReference>
<evidence type="ECO:0000313" key="4">
    <source>
        <dbReference type="Proteomes" id="UP000032748"/>
    </source>
</evidence>
<organism evidence="3 4">
    <name type="scientific">Pseudomonas chlororaphis</name>
    <dbReference type="NCBI Taxonomy" id="587753"/>
    <lineage>
        <taxon>Bacteria</taxon>
        <taxon>Pseudomonadati</taxon>
        <taxon>Pseudomonadota</taxon>
        <taxon>Gammaproteobacteria</taxon>
        <taxon>Pseudomonadales</taxon>
        <taxon>Pseudomonadaceae</taxon>
        <taxon>Pseudomonas</taxon>
    </lineage>
</organism>
<dbReference type="GO" id="GO:0016787">
    <property type="term" value="F:hydrolase activity"/>
    <property type="evidence" value="ECO:0007669"/>
    <property type="project" value="UniProtKB-KW"/>
</dbReference>
<dbReference type="AlphaFoldDB" id="A0A0D5Y6I5"/>
<dbReference type="EMBL" id="CP011110">
    <property type="protein sequence ID" value="AKA26948.1"/>
    <property type="molecule type" value="Genomic_DNA"/>
</dbReference>
<dbReference type="PATRIC" id="fig|587753.10.peg.5494"/>
<dbReference type="InterPro" id="IPR000086">
    <property type="entry name" value="NUDIX_hydrolase_dom"/>
</dbReference>
<proteinExistence type="predicted"/>
<dbReference type="CDD" id="cd04699">
    <property type="entry name" value="NUDIX_MutT_Nudt1"/>
    <property type="match status" value="1"/>
</dbReference>
<accession>A0A0D5Y6I5</accession>
<dbReference type="Proteomes" id="UP000032748">
    <property type="component" value="Chromosome"/>
</dbReference>
<dbReference type="PANTHER" id="PTHR43736:SF1">
    <property type="entry name" value="DIHYDRONEOPTERIN TRIPHOSPHATE DIPHOSPHATASE"/>
    <property type="match status" value="1"/>
</dbReference>
<dbReference type="InterPro" id="IPR015797">
    <property type="entry name" value="NUDIX_hydrolase-like_dom_sf"/>
</dbReference>
<dbReference type="PROSITE" id="PS51462">
    <property type="entry name" value="NUDIX"/>
    <property type="match status" value="1"/>
</dbReference>
<dbReference type="InterPro" id="IPR020476">
    <property type="entry name" value="Nudix_hydrolase"/>
</dbReference>
<dbReference type="KEGG" id="pcz:PCL1606_55030"/>
<dbReference type="Pfam" id="PF00293">
    <property type="entry name" value="NUDIX"/>
    <property type="match status" value="1"/>
</dbReference>
<sequence length="125" mass="13673">MFPVSIKGVLQSPEGLVVLMLNERDEWELPGGRIELGETAPQCLAREIEEELAVQVAVGEALDSYLFEVIPGKHVFISTYRCRLLGSFVPSVSHEHKEIGLFAPGELPANLPSGYRDSIVKALGL</sequence>
<dbReference type="PANTHER" id="PTHR43736">
    <property type="entry name" value="ADP-RIBOSE PYROPHOSPHATASE"/>
    <property type="match status" value="1"/>
</dbReference>
<dbReference type="RefSeq" id="WP_045886036.1">
    <property type="nucleotide sequence ID" value="NZ_CP011110.1"/>
</dbReference>
<protein>
    <submittedName>
        <fullName evidence="3">NUDIX hydrolase</fullName>
    </submittedName>
</protein>
<gene>
    <name evidence="3" type="ORF">PCL1606_55030</name>
</gene>
<dbReference type="OrthoDB" id="9791228at2"/>
<evidence type="ECO:0000256" key="1">
    <source>
        <dbReference type="ARBA" id="ARBA00022801"/>
    </source>
</evidence>
<name>A0A0D5Y6I5_9PSED</name>
<dbReference type="SUPFAM" id="SSF55811">
    <property type="entry name" value="Nudix"/>
    <property type="match status" value="1"/>
</dbReference>
<keyword evidence="1 3" id="KW-0378">Hydrolase</keyword>
<dbReference type="Gene3D" id="3.90.79.10">
    <property type="entry name" value="Nucleoside Triphosphate Pyrophosphohydrolase"/>
    <property type="match status" value="1"/>
</dbReference>
<reference evidence="3 4" key="1">
    <citation type="journal article" date="2015" name="Mol. Plant Microbe Interact.">
        <title>Comparative Genomic Analysis of Pseudomonas chlororaphis PCL1606 Reveals New Insight into Antifungal Compounds Involved in Biocontrol.</title>
        <authorList>
            <person name="Calderon C.E."/>
            <person name="Ramos C."/>
            <person name="de Vicente A."/>
            <person name="Cazorla F.M."/>
        </authorList>
    </citation>
    <scope>NUCLEOTIDE SEQUENCE [LARGE SCALE GENOMIC DNA]</scope>
    <source>
        <strain evidence="3 4">PCL1606</strain>
    </source>
</reference>
<evidence type="ECO:0000259" key="2">
    <source>
        <dbReference type="PROSITE" id="PS51462"/>
    </source>
</evidence>